<dbReference type="OrthoDB" id="9795511at2"/>
<dbReference type="PROSITE" id="PS50943">
    <property type="entry name" value="HTH_CROC1"/>
    <property type="match status" value="1"/>
</dbReference>
<dbReference type="InterPro" id="IPR001387">
    <property type="entry name" value="Cro/C1-type_HTH"/>
</dbReference>
<evidence type="ECO:0000256" key="1">
    <source>
        <dbReference type="ARBA" id="ARBA00023125"/>
    </source>
</evidence>
<dbReference type="AlphaFoldDB" id="A0A415DUK1"/>
<accession>A0A415DUK1</accession>
<evidence type="ECO:0000259" key="2">
    <source>
        <dbReference type="PROSITE" id="PS50943"/>
    </source>
</evidence>
<dbReference type="SMART" id="SM00530">
    <property type="entry name" value="HTH_XRE"/>
    <property type="match status" value="1"/>
</dbReference>
<dbReference type="EMBL" id="QRMS01000008">
    <property type="protein sequence ID" value="RHJ83737.1"/>
    <property type="molecule type" value="Genomic_DNA"/>
</dbReference>
<comment type="caution">
    <text evidence="3">The sequence shown here is derived from an EMBL/GenBank/DDBJ whole genome shotgun (WGS) entry which is preliminary data.</text>
</comment>
<keyword evidence="4" id="KW-1185">Reference proteome</keyword>
<protein>
    <submittedName>
        <fullName evidence="3">XRE family transcriptional regulator</fullName>
    </submittedName>
</protein>
<organism evidence="3 4">
    <name type="scientific">Emergencia timonensis</name>
    <dbReference type="NCBI Taxonomy" id="1776384"/>
    <lineage>
        <taxon>Bacteria</taxon>
        <taxon>Bacillati</taxon>
        <taxon>Bacillota</taxon>
        <taxon>Clostridia</taxon>
        <taxon>Peptostreptococcales</taxon>
        <taxon>Anaerovoracaceae</taxon>
        <taxon>Emergencia</taxon>
    </lineage>
</organism>
<dbReference type="GO" id="GO:0003677">
    <property type="term" value="F:DNA binding"/>
    <property type="evidence" value="ECO:0007669"/>
    <property type="project" value="UniProtKB-KW"/>
</dbReference>
<dbReference type="PANTHER" id="PTHR46558">
    <property type="entry name" value="TRACRIPTIONAL REGULATORY PROTEIN-RELATED-RELATED"/>
    <property type="match status" value="1"/>
</dbReference>
<dbReference type="CDD" id="cd00093">
    <property type="entry name" value="HTH_XRE"/>
    <property type="match status" value="1"/>
</dbReference>
<dbReference type="STRING" id="1776384.GCA_900086585_01219"/>
<dbReference type="Gene3D" id="1.10.260.40">
    <property type="entry name" value="lambda repressor-like DNA-binding domains"/>
    <property type="match status" value="1"/>
</dbReference>
<dbReference type="Pfam" id="PF01381">
    <property type="entry name" value="HTH_3"/>
    <property type="match status" value="1"/>
</dbReference>
<sequence length="117" mass="13816">MEELDFYKIGKEMKRLRREHSFTQEQVAADLGCTVAFISNIENNRTKLNLRVLFYYSKLFHVSVDSILNASRDDIDIGVEAKLREEELLRVFHRFSEEEQQKITEVLEFILKEGNTT</sequence>
<keyword evidence="1" id="KW-0238">DNA-binding</keyword>
<dbReference type="RefSeq" id="WP_067535165.1">
    <property type="nucleotide sequence ID" value="NZ_AP025567.1"/>
</dbReference>
<dbReference type="InterPro" id="IPR010982">
    <property type="entry name" value="Lambda_DNA-bd_dom_sf"/>
</dbReference>
<dbReference type="GeneID" id="83003602"/>
<dbReference type="SUPFAM" id="SSF47413">
    <property type="entry name" value="lambda repressor-like DNA-binding domains"/>
    <property type="match status" value="1"/>
</dbReference>
<dbReference type="Proteomes" id="UP000284841">
    <property type="component" value="Unassembled WGS sequence"/>
</dbReference>
<dbReference type="PANTHER" id="PTHR46558:SF11">
    <property type="entry name" value="HTH-TYPE TRANSCRIPTIONAL REGULATOR XRE"/>
    <property type="match status" value="1"/>
</dbReference>
<evidence type="ECO:0000313" key="4">
    <source>
        <dbReference type="Proteomes" id="UP000284841"/>
    </source>
</evidence>
<proteinExistence type="predicted"/>
<reference evidence="3 4" key="1">
    <citation type="submission" date="2018-08" db="EMBL/GenBank/DDBJ databases">
        <title>A genome reference for cultivated species of the human gut microbiota.</title>
        <authorList>
            <person name="Zou Y."/>
            <person name="Xue W."/>
            <person name="Luo G."/>
        </authorList>
    </citation>
    <scope>NUCLEOTIDE SEQUENCE [LARGE SCALE GENOMIC DNA]</scope>
    <source>
        <strain evidence="3 4">AM07-24</strain>
    </source>
</reference>
<evidence type="ECO:0000313" key="3">
    <source>
        <dbReference type="EMBL" id="RHJ83737.1"/>
    </source>
</evidence>
<feature type="domain" description="HTH cro/C1-type" evidence="2">
    <location>
        <begin position="13"/>
        <end position="67"/>
    </location>
</feature>
<gene>
    <name evidence="3" type="ORF">DW099_18630</name>
</gene>
<name>A0A415DUK1_9FIRM</name>